<evidence type="ECO:0000313" key="2">
    <source>
        <dbReference type="EMBL" id="TMW59175.1"/>
    </source>
</evidence>
<comment type="caution">
    <text evidence="2">The sequence shown here is derived from an EMBL/GenBank/DDBJ whole genome shotgun (WGS) entry which is preliminary data.</text>
</comment>
<dbReference type="Gene3D" id="3.30.530.20">
    <property type="match status" value="1"/>
</dbReference>
<keyword evidence="3" id="KW-1185">Reference proteome</keyword>
<reference evidence="2" key="1">
    <citation type="submission" date="2019-03" db="EMBL/GenBank/DDBJ databases">
        <title>Long read genome sequence of the mycoparasitic Pythium oligandrum ATCC 38472 isolated from sugarbeet rhizosphere.</title>
        <authorList>
            <person name="Gaulin E."/>
        </authorList>
    </citation>
    <scope>NUCLEOTIDE SEQUENCE</scope>
    <source>
        <strain evidence="2">ATCC 38472_TT</strain>
    </source>
</reference>
<evidence type="ECO:0000313" key="3">
    <source>
        <dbReference type="Proteomes" id="UP000794436"/>
    </source>
</evidence>
<dbReference type="InterPro" id="IPR052727">
    <property type="entry name" value="Rab4/Rab5_effector"/>
</dbReference>
<dbReference type="Proteomes" id="UP000794436">
    <property type="component" value="Unassembled WGS sequence"/>
</dbReference>
<protein>
    <recommendedName>
        <fullName evidence="4">START domain-containing protein</fullName>
    </recommendedName>
</protein>
<dbReference type="InterPro" id="IPR023393">
    <property type="entry name" value="START-like_dom_sf"/>
</dbReference>
<sequence>MRLPVPTSVFPPAIKISADEASRLISTTDRIVDVTINAQHEYIRRYRRRLHPAQWRVVKHRSVSRYHSMNVFQPRSYSRVPRPADSPTVSPLLVGTGYLDGSLDDAMLGVSATTTDAARFVMSKMYRDVPDARVLTRLDAMKEDTPYNFVGIKWLLKTPSSSMKNLTRPRDFVYLESTGIREVDGKRVGYQLLHSMNIPSLSMLPPEYDVVRGYMSLCFVFMEDPISKRVEVFCKGFVDPRGCLPQNMTTTTAAQVIVDCMNSIECARQKKIAWVVQERRNGDSDLPVLDVPQNEEAGQQTSPRHNVDNHRRRSTVTAWLAPQRSCGLCGESIEARRCPMSRQSSETVCASCMRRVDGLETGAFARDVVRQQCQQQRQLRLCFTTFVEDDGIFDLDSVHRPKVRLAPIQKREEMLLARRNTHY</sequence>
<dbReference type="EMBL" id="SPLM01000110">
    <property type="protein sequence ID" value="TMW59175.1"/>
    <property type="molecule type" value="Genomic_DNA"/>
</dbReference>
<feature type="region of interest" description="Disordered" evidence="1">
    <location>
        <begin position="285"/>
        <end position="311"/>
    </location>
</feature>
<evidence type="ECO:0000256" key="1">
    <source>
        <dbReference type="SAM" id="MobiDB-lite"/>
    </source>
</evidence>
<accession>A0A8K1FD89</accession>
<gene>
    <name evidence="2" type="ORF">Poli38472_007320</name>
</gene>
<dbReference type="PANTHER" id="PTHR13510">
    <property type="entry name" value="FYVE-FINGER-CONTAINING RAB5 EFFECTOR PROTEIN RABENOSYN-5-RELATED"/>
    <property type="match status" value="1"/>
</dbReference>
<organism evidence="2 3">
    <name type="scientific">Pythium oligandrum</name>
    <name type="common">Mycoparasitic fungus</name>
    <dbReference type="NCBI Taxonomy" id="41045"/>
    <lineage>
        <taxon>Eukaryota</taxon>
        <taxon>Sar</taxon>
        <taxon>Stramenopiles</taxon>
        <taxon>Oomycota</taxon>
        <taxon>Peronosporomycetes</taxon>
        <taxon>Pythiales</taxon>
        <taxon>Pythiaceae</taxon>
        <taxon>Pythium</taxon>
    </lineage>
</organism>
<dbReference type="SUPFAM" id="SSF55961">
    <property type="entry name" value="Bet v1-like"/>
    <property type="match status" value="1"/>
</dbReference>
<proteinExistence type="predicted"/>
<dbReference type="OrthoDB" id="161822at2759"/>
<evidence type="ECO:0008006" key="4">
    <source>
        <dbReference type="Google" id="ProtNLM"/>
    </source>
</evidence>
<dbReference type="PANTHER" id="PTHR13510:SF44">
    <property type="entry name" value="RABENOSYN-5"/>
    <property type="match status" value="1"/>
</dbReference>
<name>A0A8K1FD89_PYTOL</name>
<dbReference type="AlphaFoldDB" id="A0A8K1FD89"/>